<evidence type="ECO:0000313" key="2">
    <source>
        <dbReference type="EMBL" id="SHG88112.1"/>
    </source>
</evidence>
<evidence type="ECO:0000256" key="1">
    <source>
        <dbReference type="SAM" id="SignalP"/>
    </source>
</evidence>
<evidence type="ECO:0000313" key="3">
    <source>
        <dbReference type="Proteomes" id="UP000184226"/>
    </source>
</evidence>
<dbReference type="EMBL" id="FQXE01000001">
    <property type="protein sequence ID" value="SHG88112.1"/>
    <property type="molecule type" value="Genomic_DNA"/>
</dbReference>
<protein>
    <submittedName>
        <fullName evidence="2">Uncharacterized protein</fullName>
    </submittedName>
</protein>
<proteinExistence type="predicted"/>
<keyword evidence="3" id="KW-1185">Reference proteome</keyword>
<accession>A0A1M5NF66</accession>
<gene>
    <name evidence="2" type="ORF">SAMN04488135_101507</name>
</gene>
<dbReference type="Proteomes" id="UP000184226">
    <property type="component" value="Unassembled WGS sequence"/>
</dbReference>
<dbReference type="OrthoDB" id="8683086at2"/>
<feature type="chain" id="PRO_5012951583" evidence="1">
    <location>
        <begin position="27"/>
        <end position="168"/>
    </location>
</feature>
<name>A0A1M5NF66_9BURK</name>
<dbReference type="AlphaFoldDB" id="A0A1M5NF66"/>
<reference evidence="2 3" key="1">
    <citation type="submission" date="2016-11" db="EMBL/GenBank/DDBJ databases">
        <authorList>
            <person name="Jaros S."/>
            <person name="Januszkiewicz K."/>
            <person name="Wedrychowicz H."/>
        </authorList>
    </citation>
    <scope>NUCLEOTIDE SEQUENCE [LARGE SCALE GENOMIC DNA]</scope>
    <source>
        <strain evidence="2 3">CGMCC 1.10190</strain>
    </source>
</reference>
<organism evidence="2 3">
    <name type="scientific">Pollutimonas bauzanensis</name>
    <dbReference type="NCBI Taxonomy" id="658167"/>
    <lineage>
        <taxon>Bacteria</taxon>
        <taxon>Pseudomonadati</taxon>
        <taxon>Pseudomonadota</taxon>
        <taxon>Betaproteobacteria</taxon>
        <taxon>Burkholderiales</taxon>
        <taxon>Alcaligenaceae</taxon>
        <taxon>Pollutimonas</taxon>
    </lineage>
</organism>
<keyword evidence="1" id="KW-0732">Signal</keyword>
<sequence length="168" mass="18174">MSPAIPAPVPRLLASILLLLGSQALAAAPPTWPVSPSRLQLSTPYGDLHVASSEYVYESRLQVDNTDVDPQVRGILNITYAFNMPAAQAALVSINSGNNGCPISYRWIVLDKSGYTLSPEFGSCNDQIKVSAKGRQLTLQTPSPHTPDAVDVYVYDGKTVKHRTARRP</sequence>
<dbReference type="RefSeq" id="WP_073101478.1">
    <property type="nucleotide sequence ID" value="NZ_FQXE01000001.1"/>
</dbReference>
<feature type="signal peptide" evidence="1">
    <location>
        <begin position="1"/>
        <end position="26"/>
    </location>
</feature>
<dbReference type="STRING" id="658167.SAMN04488135_101507"/>